<dbReference type="OrthoDB" id="7778431at2"/>
<keyword evidence="2" id="KW-1185">Reference proteome</keyword>
<proteinExistence type="predicted"/>
<sequence>MGQSRPPSDPLDPRGLIAEAYRMPGIDAVACRAIFFDWALGRSRDEGTTEAVRALHARYAAEASDHPMTAVLAEGLAAAETAGTRRTGRRRAR</sequence>
<dbReference type="EMBL" id="FOQH01000009">
    <property type="protein sequence ID" value="SFI75282.1"/>
    <property type="molecule type" value="Genomic_DNA"/>
</dbReference>
<gene>
    <name evidence="1" type="ORF">SAMN05216258_10970</name>
</gene>
<evidence type="ECO:0000313" key="2">
    <source>
        <dbReference type="Proteomes" id="UP000199377"/>
    </source>
</evidence>
<dbReference type="RefSeq" id="WP_092862403.1">
    <property type="nucleotide sequence ID" value="NZ_FOQH01000009.1"/>
</dbReference>
<protein>
    <submittedName>
        <fullName evidence="1">Uncharacterized protein</fullName>
    </submittedName>
</protein>
<dbReference type="AlphaFoldDB" id="A0A1I3KS15"/>
<organism evidence="1 2">
    <name type="scientific">Albimonas pacifica</name>
    <dbReference type="NCBI Taxonomy" id="1114924"/>
    <lineage>
        <taxon>Bacteria</taxon>
        <taxon>Pseudomonadati</taxon>
        <taxon>Pseudomonadota</taxon>
        <taxon>Alphaproteobacteria</taxon>
        <taxon>Rhodobacterales</taxon>
        <taxon>Paracoccaceae</taxon>
        <taxon>Albimonas</taxon>
    </lineage>
</organism>
<dbReference type="Proteomes" id="UP000199377">
    <property type="component" value="Unassembled WGS sequence"/>
</dbReference>
<name>A0A1I3KS15_9RHOB</name>
<dbReference type="STRING" id="1114924.SAMN05216258_10970"/>
<accession>A0A1I3KS15</accession>
<reference evidence="1 2" key="1">
    <citation type="submission" date="2016-10" db="EMBL/GenBank/DDBJ databases">
        <authorList>
            <person name="de Groot N.N."/>
        </authorList>
    </citation>
    <scope>NUCLEOTIDE SEQUENCE [LARGE SCALE GENOMIC DNA]</scope>
    <source>
        <strain evidence="1 2">CGMCC 1.11030</strain>
    </source>
</reference>
<evidence type="ECO:0000313" key="1">
    <source>
        <dbReference type="EMBL" id="SFI75282.1"/>
    </source>
</evidence>